<name>A8ZWP9_DESOH</name>
<evidence type="ECO:0000256" key="1">
    <source>
        <dbReference type="ARBA" id="ARBA00005947"/>
    </source>
</evidence>
<dbReference type="HOGENOM" id="CLU_007727_8_4_7"/>
<dbReference type="PANTHER" id="PTHR10625:SF10">
    <property type="entry name" value="HISTONE DEACETYLASE HDAC1"/>
    <property type="match status" value="1"/>
</dbReference>
<dbReference type="Gene3D" id="3.40.800.20">
    <property type="entry name" value="Histone deacetylase domain"/>
    <property type="match status" value="2"/>
</dbReference>
<dbReference type="PANTHER" id="PTHR10625">
    <property type="entry name" value="HISTONE DEACETYLASE HDAC1-RELATED"/>
    <property type="match status" value="1"/>
</dbReference>
<evidence type="ECO:0000313" key="3">
    <source>
        <dbReference type="EMBL" id="ABW68380.1"/>
    </source>
</evidence>
<dbReference type="SUPFAM" id="SSF52768">
    <property type="entry name" value="Arginase/deacetylase"/>
    <property type="match status" value="1"/>
</dbReference>
<proteinExistence type="inferred from homology"/>
<evidence type="ECO:0000259" key="2">
    <source>
        <dbReference type="Pfam" id="PF00850"/>
    </source>
</evidence>
<gene>
    <name evidence="3" type="ordered locus">Dole_2577</name>
</gene>
<dbReference type="AlphaFoldDB" id="A8ZWP9"/>
<dbReference type="PRINTS" id="PR01270">
    <property type="entry name" value="HDASUPER"/>
</dbReference>
<dbReference type="GO" id="GO:0004407">
    <property type="term" value="F:histone deacetylase activity"/>
    <property type="evidence" value="ECO:0007669"/>
    <property type="project" value="TreeGrafter"/>
</dbReference>
<dbReference type="OrthoDB" id="9808367at2"/>
<keyword evidence="4" id="KW-1185">Reference proteome</keyword>
<dbReference type="KEGG" id="dol:Dole_2577"/>
<dbReference type="Proteomes" id="UP000008561">
    <property type="component" value="Chromosome"/>
</dbReference>
<protein>
    <submittedName>
        <fullName evidence="3">Histone deacetylase superfamily</fullName>
    </submittedName>
</protein>
<feature type="domain" description="Histone deacetylase" evidence="2">
    <location>
        <begin position="163"/>
        <end position="244"/>
    </location>
</feature>
<dbReference type="Pfam" id="PF00850">
    <property type="entry name" value="Hist_deacetyl"/>
    <property type="match status" value="2"/>
</dbReference>
<comment type="similarity">
    <text evidence="1">Belongs to the histone deacetylase family.</text>
</comment>
<evidence type="ECO:0000313" key="4">
    <source>
        <dbReference type="Proteomes" id="UP000008561"/>
    </source>
</evidence>
<sequence length="247" mass="26540">MKVVFHPDFYQVYTSDPAAAKGRMEAVVKVIDPFAGFVTAEMADHNDVAAVHTEAHIDEVRRQRLYPVAMLAAGGAVQAAQIGLAEPCFALVRPPGHHASADASWGFCYFNNMAVAIASLKNRGRIDSAYVLDIDLHYGDGTVNILGDKSYVTVHNVDAMRRDAYLREVADAMDRCEADIIGISAGFDNHMEDWGGVLSTGDYFEIGKMAAGAARRNSGGCFAVLEGGYNHDVLGQNVLALIQGMAA</sequence>
<dbReference type="EMBL" id="CP000859">
    <property type="protein sequence ID" value="ABW68380.1"/>
    <property type="molecule type" value="Genomic_DNA"/>
</dbReference>
<dbReference type="InterPro" id="IPR023696">
    <property type="entry name" value="Ureohydrolase_dom_sf"/>
</dbReference>
<accession>A8ZWP9</accession>
<feature type="domain" description="Histone deacetylase" evidence="2">
    <location>
        <begin position="64"/>
        <end position="155"/>
    </location>
</feature>
<organism evidence="3 4">
    <name type="scientific">Desulfosudis oleivorans (strain DSM 6200 / JCM 39069 / Hxd3)</name>
    <name type="common">Desulfococcus oleovorans</name>
    <dbReference type="NCBI Taxonomy" id="96561"/>
    <lineage>
        <taxon>Bacteria</taxon>
        <taxon>Pseudomonadati</taxon>
        <taxon>Thermodesulfobacteriota</taxon>
        <taxon>Desulfobacteria</taxon>
        <taxon>Desulfobacterales</taxon>
        <taxon>Desulfosudaceae</taxon>
        <taxon>Desulfosudis</taxon>
    </lineage>
</organism>
<dbReference type="eggNOG" id="COG0123">
    <property type="taxonomic scope" value="Bacteria"/>
</dbReference>
<dbReference type="STRING" id="96561.Dole_2577"/>
<dbReference type="InterPro" id="IPR037138">
    <property type="entry name" value="His_deacetylse_dom_sf"/>
</dbReference>
<reference evidence="3 4" key="1">
    <citation type="submission" date="2007-10" db="EMBL/GenBank/DDBJ databases">
        <title>Complete sequence of Desulfococcus oleovorans Hxd3.</title>
        <authorList>
            <consortium name="US DOE Joint Genome Institute"/>
            <person name="Copeland A."/>
            <person name="Lucas S."/>
            <person name="Lapidus A."/>
            <person name="Barry K."/>
            <person name="Glavina del Rio T."/>
            <person name="Dalin E."/>
            <person name="Tice H."/>
            <person name="Pitluck S."/>
            <person name="Kiss H."/>
            <person name="Brettin T."/>
            <person name="Bruce D."/>
            <person name="Detter J.C."/>
            <person name="Han C."/>
            <person name="Schmutz J."/>
            <person name="Larimer F."/>
            <person name="Land M."/>
            <person name="Hauser L."/>
            <person name="Kyrpides N."/>
            <person name="Kim E."/>
            <person name="Wawrik B."/>
            <person name="Richardson P."/>
        </authorList>
    </citation>
    <scope>NUCLEOTIDE SEQUENCE [LARGE SCALE GENOMIC DNA]</scope>
    <source>
        <strain evidence="4">DSM 6200 / JCM 39069 / Hxd3</strain>
    </source>
</reference>
<dbReference type="InterPro" id="IPR023801">
    <property type="entry name" value="His_deacetylse_dom"/>
</dbReference>
<dbReference type="GO" id="GO:0040029">
    <property type="term" value="P:epigenetic regulation of gene expression"/>
    <property type="evidence" value="ECO:0007669"/>
    <property type="project" value="TreeGrafter"/>
</dbReference>
<dbReference type="RefSeq" id="WP_012175992.1">
    <property type="nucleotide sequence ID" value="NC_009943.1"/>
</dbReference>
<dbReference type="InterPro" id="IPR000286">
    <property type="entry name" value="HDACs"/>
</dbReference>